<reference evidence="4 5" key="1">
    <citation type="submission" date="2018-10" db="EMBL/GenBank/DDBJ databases">
        <title>Horizontal transference of carbapenem resistance between Klebsiella pneumoniae and Kluyvera ascorbata during abdominal infection: a case report.</title>
        <authorList>
            <person name="Raro O.H.F."/>
            <person name="Lima-Morales D."/>
            <person name="Barth A.L."/>
            <person name="Paim T.G.S."/>
            <person name="Mott M.P."/>
            <person name="Riche C.V.W."/>
            <person name="Teixeira U.F."/>
            <person name="Waechter F."/>
            <person name="Dias C.A.G."/>
        </authorList>
    </citation>
    <scope>NUCLEOTIDE SEQUENCE [LARGE SCALE GENOMIC DNA]</scope>
    <source>
        <strain evidence="4 5">OT2</strain>
    </source>
</reference>
<dbReference type="AlphaFoldDB" id="A0A3N2S1Y5"/>
<sequence length="992" mass="104184">MSDVASLSVALHLNSAAFKSQITDAYQKAGQASKKFNSQATTQANELASAISRTVDAAKGIGFKAANADQFSGVTRGAGQLNYVLHEVAAGSNVASSSIINALIPAVHSLKGQLDGSAGGWKAQQEAARNAAAELATAAQNQISAAQAEKQAALGKVTIAEKTIAAAQAQREQAIALDEYYAKQAAVNKQFGLNVSYQDEHLKNERAIIEANRLEAGALDKLKAAKAAVTAAELAETGGKAALVASTEAAAAANTQLSISQRVAATSSRALSSALSLLGGPVGIGLTVLAAGGTLLYSEFKKGEEQTKKLNSAILDLKTSSMLSANELKRLNSELGGTETSVDAVTATAKAGFSGQILTDVATLANAYAQAGGSAQELVNHLASLRGDPIAAMQKLTSSGVALSDSIISQVMSLNQRGEAEQASQLLMEAAIQARKQRLSELGIEVDKTSETVKNLGNTWGTAGEQAVIALGGAVDKTREVNNKLSGMAAQLRSDIAAASADAQTERLKNSAGLKSYMDAGTTAAEKRAEAIKRLNGSIYKTDSQEYSRILKGINDEYDRATKKDRPRTAASGQLSEGQRLLEQAQQRNAVLSEEARTTDGLTQSAQQLVAFNKKIAGFKGQQLTKGQQSLVSMQDQIRAQLQSNVQLEKDAALRKISLKYQQESRKWQEEANAMQREAGQGLGKYSLSDRESADADARLAIINRFEQRRAALEKDFTDHSSAEYQARLADLESAKQRELQITQQSVDDRLDAEKDYTSGFRRGTKNWIDSARDANSQMAGYAGSLFDGMTDSLATFATTGKLNFKSFTVSVLSDLAKIATRIALSSALQSIFGTASSAFAGGAAGGSTPSGAYNNAAADIQFNAKGGVYDSPSLSSYSGGVYNSPQVFAFAKGAGVFGEAGPEAIMPLTRASNGSLGVRAVGDSTEQSSGGVAPVVYITIQGDGNTSTQTSGGWEQFGKEIGSFVDQRYRKLVNADMRPGAPIWNLAKGTR</sequence>
<feature type="domain" description="Bacteriophage tail tape measure C-terminal" evidence="3">
    <location>
        <begin position="756"/>
        <end position="830"/>
    </location>
</feature>
<dbReference type="Pfam" id="PF24622">
    <property type="entry name" value="TMP_4"/>
    <property type="match status" value="1"/>
</dbReference>
<dbReference type="Proteomes" id="UP000268051">
    <property type="component" value="Unassembled WGS sequence"/>
</dbReference>
<accession>A0A3N2S1Y5</accession>
<evidence type="ECO:0000256" key="1">
    <source>
        <dbReference type="SAM" id="Coils"/>
    </source>
</evidence>
<protein>
    <submittedName>
        <fullName evidence="4">Phage tail tape measure protein</fullName>
    </submittedName>
</protein>
<dbReference type="EMBL" id="RHFN01000011">
    <property type="protein sequence ID" value="ROU13684.1"/>
    <property type="molecule type" value="Genomic_DNA"/>
</dbReference>
<feature type="region of interest" description="Disordered" evidence="2">
    <location>
        <begin position="558"/>
        <end position="580"/>
    </location>
</feature>
<feature type="compositionally biased region" description="Basic and acidic residues" evidence="2">
    <location>
        <begin position="558"/>
        <end position="568"/>
    </location>
</feature>
<feature type="coiled-coil region" evidence="1">
    <location>
        <begin position="129"/>
        <end position="156"/>
    </location>
</feature>
<evidence type="ECO:0000313" key="4">
    <source>
        <dbReference type="EMBL" id="ROU13684.1"/>
    </source>
</evidence>
<dbReference type="OrthoDB" id="79849at2"/>
<dbReference type="NCBIfam" id="TIGR01541">
    <property type="entry name" value="tape_meas_lam_C"/>
    <property type="match status" value="1"/>
</dbReference>
<comment type="caution">
    <text evidence="4">The sequence shown here is derived from an EMBL/GenBank/DDBJ whole genome shotgun (WGS) entry which is preliminary data.</text>
</comment>
<keyword evidence="1" id="KW-0175">Coiled coil</keyword>
<name>A0A3N2S1Y5_9ENTR</name>
<dbReference type="RefSeq" id="WP_123651384.1">
    <property type="nucleotide sequence ID" value="NZ_RHFN01000011.1"/>
</dbReference>
<dbReference type="Pfam" id="PF09718">
    <property type="entry name" value="Tape_meas_lam_C"/>
    <property type="match status" value="1"/>
</dbReference>
<proteinExistence type="predicted"/>
<evidence type="ECO:0000256" key="2">
    <source>
        <dbReference type="SAM" id="MobiDB-lite"/>
    </source>
</evidence>
<evidence type="ECO:0000313" key="5">
    <source>
        <dbReference type="Proteomes" id="UP000268051"/>
    </source>
</evidence>
<gene>
    <name evidence="4" type="ORF">EB837_12205</name>
</gene>
<dbReference type="InterPro" id="IPR006431">
    <property type="entry name" value="Phage_tape_meas_C"/>
</dbReference>
<organism evidence="4 5">
    <name type="scientific">Kluyvera ascorbata</name>
    <dbReference type="NCBI Taxonomy" id="51288"/>
    <lineage>
        <taxon>Bacteria</taxon>
        <taxon>Pseudomonadati</taxon>
        <taxon>Pseudomonadota</taxon>
        <taxon>Gammaproteobacteria</taxon>
        <taxon>Enterobacterales</taxon>
        <taxon>Enterobacteriaceae</taxon>
        <taxon>Kluyvera</taxon>
    </lineage>
</organism>
<evidence type="ECO:0000259" key="3">
    <source>
        <dbReference type="Pfam" id="PF09718"/>
    </source>
</evidence>